<dbReference type="Pfam" id="PF00646">
    <property type="entry name" value="F-box"/>
    <property type="match status" value="1"/>
</dbReference>
<dbReference type="PaxDb" id="3827-XP_004513551.1"/>
<dbReference type="Gene3D" id="3.80.10.10">
    <property type="entry name" value="Ribonuclease Inhibitor"/>
    <property type="match status" value="1"/>
</dbReference>
<dbReference type="PANTHER" id="PTHR31900:SF27">
    <property type="entry name" value="FBD DOMAIN-CONTAINING PROTEIN"/>
    <property type="match status" value="1"/>
</dbReference>
<protein>
    <submittedName>
        <fullName evidence="4">F-box/FBD/LRR-repeat protein At4g03220</fullName>
    </submittedName>
</protein>
<evidence type="ECO:0000313" key="4">
    <source>
        <dbReference type="RefSeq" id="XP_004513551.2"/>
    </source>
</evidence>
<dbReference type="InterPro" id="IPR036047">
    <property type="entry name" value="F-box-like_dom_sf"/>
</dbReference>
<gene>
    <name evidence="4" type="primary">LOC101499340</name>
</gene>
<dbReference type="KEGG" id="cam:101499340"/>
<accession>A0A1S2Z1Z5</accession>
<evidence type="ECO:0000256" key="1">
    <source>
        <dbReference type="SAM" id="MobiDB-lite"/>
    </source>
</evidence>
<dbReference type="PANTHER" id="PTHR31900">
    <property type="entry name" value="F-BOX/RNI SUPERFAMILY PROTEIN-RELATED"/>
    <property type="match status" value="1"/>
</dbReference>
<dbReference type="Proteomes" id="UP000087171">
    <property type="component" value="Unplaced"/>
</dbReference>
<dbReference type="PROSITE" id="PS50181">
    <property type="entry name" value="FBOX"/>
    <property type="match status" value="1"/>
</dbReference>
<reference evidence="4" key="1">
    <citation type="submission" date="2025-08" db="UniProtKB">
        <authorList>
            <consortium name="RefSeq"/>
        </authorList>
    </citation>
    <scope>IDENTIFICATION</scope>
    <source>
        <tissue evidence="4">Etiolated seedlings</tissue>
    </source>
</reference>
<evidence type="ECO:0000259" key="2">
    <source>
        <dbReference type="PROSITE" id="PS50181"/>
    </source>
</evidence>
<feature type="compositionally biased region" description="Basic and acidic residues" evidence="1">
    <location>
        <begin position="1"/>
        <end position="10"/>
    </location>
</feature>
<dbReference type="Pfam" id="PF08387">
    <property type="entry name" value="FBD"/>
    <property type="match status" value="1"/>
</dbReference>
<dbReference type="InterPro" id="IPR032675">
    <property type="entry name" value="LRR_dom_sf"/>
</dbReference>
<dbReference type="InterPro" id="IPR001810">
    <property type="entry name" value="F-box_dom"/>
</dbReference>
<dbReference type="Pfam" id="PF23622">
    <property type="entry name" value="LRR_At1g61320_AtMIF1"/>
    <property type="match status" value="1"/>
</dbReference>
<dbReference type="eggNOG" id="ENOG502QWF7">
    <property type="taxonomic scope" value="Eukaryota"/>
</dbReference>
<dbReference type="OrthoDB" id="1868670at2759"/>
<dbReference type="CDD" id="cd22160">
    <property type="entry name" value="F-box_AtFBL13-like"/>
    <property type="match status" value="1"/>
</dbReference>
<keyword evidence="3" id="KW-1185">Reference proteome</keyword>
<dbReference type="SMART" id="SM00256">
    <property type="entry name" value="FBOX"/>
    <property type="match status" value="1"/>
</dbReference>
<dbReference type="InterPro" id="IPR006566">
    <property type="entry name" value="FBD"/>
</dbReference>
<dbReference type="AlphaFoldDB" id="A0A1S2Z1Z5"/>
<feature type="domain" description="F-box" evidence="2">
    <location>
        <begin position="31"/>
        <end position="79"/>
    </location>
</feature>
<sequence>MQFHAMETRSAKRKKIAQKQQDNNAKTTPSKDLISDLPDDIIHQILLLLPIKSVAQMSVLSKRWKFLWTTFPYLDFTTLNPFPLISSKSHKKNSNFEKSRHPFSSTRLDFITQVLNLRDIKYKDIRVLCFRASLSFSCLNRLVRNAIRHNVRELDIEVETEFDYDNFFNFPRCVISSESLSVLKLKSGFRLPPSKIMKDGFQSLQTLSLSQVILYNQPSLFDLFSESSFPLLRNLHLDLCFGLTHLRVACRVLEDLRLERCYQLQGLDVSCGKLVRMKVVSCFDSYSEKTWVRINVPNVEHLFWQYNAVTDVTVFENSSFLHEASIGLFMLKEGKVDLDRLQSANTFLCGLSHVHSLTLQSQTIEVLSNYSFFVLPFENLKSLELRTGFNKSNVEAISCLFRSSPTLHTLILEITNDYKIERKQWNRDLWDMNNTEEEQYWESHIPCLKSFLEHLKVVKIQGFQDCANEVTLAKFLLKNGKNLEEMILCTGHSNRRDTLRRQKIRSQMMGFSWASSNAKVEFQ</sequence>
<dbReference type="InterPro" id="IPR053781">
    <property type="entry name" value="F-box_AtFBL13-like"/>
</dbReference>
<proteinExistence type="predicted"/>
<feature type="region of interest" description="Disordered" evidence="1">
    <location>
        <begin position="1"/>
        <end position="31"/>
    </location>
</feature>
<feature type="compositionally biased region" description="Polar residues" evidence="1">
    <location>
        <begin position="18"/>
        <end position="30"/>
    </location>
</feature>
<dbReference type="SUPFAM" id="SSF81383">
    <property type="entry name" value="F-box domain"/>
    <property type="match status" value="1"/>
</dbReference>
<dbReference type="InterPro" id="IPR050232">
    <property type="entry name" value="FBL13/AtMIF1-like"/>
</dbReference>
<dbReference type="STRING" id="3827.A0A1S2Z1Z5"/>
<dbReference type="InterPro" id="IPR055357">
    <property type="entry name" value="LRR_At1g61320_AtMIF1"/>
</dbReference>
<dbReference type="GeneID" id="101499340"/>
<dbReference type="SUPFAM" id="SSF52047">
    <property type="entry name" value="RNI-like"/>
    <property type="match status" value="1"/>
</dbReference>
<dbReference type="SMART" id="SM00579">
    <property type="entry name" value="FBD"/>
    <property type="match status" value="1"/>
</dbReference>
<name>A0A1S2Z1Z5_CICAR</name>
<evidence type="ECO:0000313" key="3">
    <source>
        <dbReference type="Proteomes" id="UP000087171"/>
    </source>
</evidence>
<dbReference type="RefSeq" id="XP_004513551.2">
    <property type="nucleotide sequence ID" value="XM_004513494.3"/>
</dbReference>
<organism evidence="3 4">
    <name type="scientific">Cicer arietinum</name>
    <name type="common">Chickpea</name>
    <name type="synonym">Garbanzo</name>
    <dbReference type="NCBI Taxonomy" id="3827"/>
    <lineage>
        <taxon>Eukaryota</taxon>
        <taxon>Viridiplantae</taxon>
        <taxon>Streptophyta</taxon>
        <taxon>Embryophyta</taxon>
        <taxon>Tracheophyta</taxon>
        <taxon>Spermatophyta</taxon>
        <taxon>Magnoliopsida</taxon>
        <taxon>eudicotyledons</taxon>
        <taxon>Gunneridae</taxon>
        <taxon>Pentapetalae</taxon>
        <taxon>rosids</taxon>
        <taxon>fabids</taxon>
        <taxon>Fabales</taxon>
        <taxon>Fabaceae</taxon>
        <taxon>Papilionoideae</taxon>
        <taxon>50 kb inversion clade</taxon>
        <taxon>NPAAA clade</taxon>
        <taxon>Hologalegina</taxon>
        <taxon>IRL clade</taxon>
        <taxon>Cicereae</taxon>
        <taxon>Cicer</taxon>
    </lineage>
</organism>